<keyword evidence="2" id="KW-1003">Cell membrane</keyword>
<dbReference type="PANTHER" id="PTHR30250">
    <property type="entry name" value="PST FAMILY PREDICTED COLANIC ACID TRANSPORTER"/>
    <property type="match status" value="1"/>
</dbReference>
<accession>A0A382CGR4</accession>
<name>A0A382CGR4_9ZZZZ</name>
<feature type="transmembrane region" description="Helical" evidence="6">
    <location>
        <begin position="401"/>
        <end position="419"/>
    </location>
</feature>
<organism evidence="7">
    <name type="scientific">marine metagenome</name>
    <dbReference type="NCBI Taxonomy" id="408172"/>
    <lineage>
        <taxon>unclassified sequences</taxon>
        <taxon>metagenomes</taxon>
        <taxon>ecological metagenomes</taxon>
    </lineage>
</organism>
<evidence type="ECO:0000256" key="6">
    <source>
        <dbReference type="SAM" id="Phobius"/>
    </source>
</evidence>
<feature type="transmembrane region" description="Helical" evidence="6">
    <location>
        <begin position="215"/>
        <end position="234"/>
    </location>
</feature>
<keyword evidence="5 6" id="KW-0472">Membrane</keyword>
<dbReference type="GO" id="GO:0005886">
    <property type="term" value="C:plasma membrane"/>
    <property type="evidence" value="ECO:0007669"/>
    <property type="project" value="UniProtKB-SubCell"/>
</dbReference>
<feature type="transmembrane region" description="Helical" evidence="6">
    <location>
        <begin position="458"/>
        <end position="482"/>
    </location>
</feature>
<dbReference type="AlphaFoldDB" id="A0A382CGR4"/>
<evidence type="ECO:0008006" key="8">
    <source>
        <dbReference type="Google" id="ProtNLM"/>
    </source>
</evidence>
<reference evidence="7" key="1">
    <citation type="submission" date="2018-05" db="EMBL/GenBank/DDBJ databases">
        <authorList>
            <person name="Lanie J.A."/>
            <person name="Ng W.-L."/>
            <person name="Kazmierczak K.M."/>
            <person name="Andrzejewski T.M."/>
            <person name="Davidsen T.M."/>
            <person name="Wayne K.J."/>
            <person name="Tettelin H."/>
            <person name="Glass J.I."/>
            <person name="Rusch D."/>
            <person name="Podicherti R."/>
            <person name="Tsui H.-C.T."/>
            <person name="Winkler M.E."/>
        </authorList>
    </citation>
    <scope>NUCLEOTIDE SEQUENCE</scope>
</reference>
<dbReference type="InterPro" id="IPR002797">
    <property type="entry name" value="Polysacc_synth"/>
</dbReference>
<feature type="transmembrane region" description="Helical" evidence="6">
    <location>
        <begin position="295"/>
        <end position="313"/>
    </location>
</feature>
<dbReference type="EMBL" id="UINC01034433">
    <property type="protein sequence ID" value="SVB25265.1"/>
    <property type="molecule type" value="Genomic_DNA"/>
</dbReference>
<feature type="transmembrane region" description="Helical" evidence="6">
    <location>
        <begin position="78"/>
        <end position="101"/>
    </location>
</feature>
<feature type="transmembrane region" description="Helical" evidence="6">
    <location>
        <begin position="40"/>
        <end position="57"/>
    </location>
</feature>
<evidence type="ECO:0000256" key="2">
    <source>
        <dbReference type="ARBA" id="ARBA00022475"/>
    </source>
</evidence>
<keyword evidence="4 6" id="KW-1133">Transmembrane helix</keyword>
<dbReference type="Pfam" id="PF01943">
    <property type="entry name" value="Polysacc_synt"/>
    <property type="match status" value="1"/>
</dbReference>
<feature type="transmembrane region" description="Helical" evidence="6">
    <location>
        <begin position="254"/>
        <end position="274"/>
    </location>
</feature>
<evidence type="ECO:0000256" key="1">
    <source>
        <dbReference type="ARBA" id="ARBA00004651"/>
    </source>
</evidence>
<dbReference type="InterPro" id="IPR050833">
    <property type="entry name" value="Poly_Biosynth_Transport"/>
</dbReference>
<comment type="subcellular location">
    <subcellularLocation>
        <location evidence="1">Cell membrane</location>
        <topology evidence="1">Multi-pass membrane protein</topology>
    </subcellularLocation>
</comment>
<feature type="transmembrane region" description="Helical" evidence="6">
    <location>
        <begin position="174"/>
        <end position="195"/>
    </location>
</feature>
<keyword evidence="3 6" id="KW-0812">Transmembrane</keyword>
<evidence type="ECO:0000256" key="5">
    <source>
        <dbReference type="ARBA" id="ARBA00023136"/>
    </source>
</evidence>
<sequence>MNKFSASDRFIVSFSINILRSALSFITVLFLARILGPETYGNYAFLLGSFVAVKSLLGMGTQHAFQTFMSQKPRGGKFIFFYAGWQLVQFIIPIFVIGVLFPHNWISAIWVGQKIELILLAFVAVFMQQQAWQTMVQIGESIRLTRRVQYMNLSLSLLHLVTVLILWVSDLLSLSVLFLVISVEYLVAIGVGLKVLKVSKLDNEGFDLRKVFQKYLLYCSPLIVYSWLGFAHEFFDRWLLQNFGGSGEQALYEIGYRFSAVSLLAVNAIINIFWKEFAEACEALNFERMQILHTKVSKFLLVFGSFISFYIIFWSEEIILALLGSSYVDGAPVLALMMVFSIYAAQGQINGILLYASQKTKEKLFFGLLFVGISIPLSYYIQAPKDALIPGLSLGATGMGLKRVFLVVFEVYILTWWIRRSYGWKFDWVCHLGGLAGPMFFAWLTHQVGVVLIESTSIALPLAAVISFFLYLFTIGSMIWFFPSIVGGDRGQVLSYIKHPVKKFTSLF</sequence>
<evidence type="ECO:0000256" key="4">
    <source>
        <dbReference type="ARBA" id="ARBA00022989"/>
    </source>
</evidence>
<feature type="transmembrane region" description="Helical" evidence="6">
    <location>
        <begin position="426"/>
        <end position="446"/>
    </location>
</feature>
<feature type="transmembrane region" description="Helical" evidence="6">
    <location>
        <begin position="364"/>
        <end position="381"/>
    </location>
</feature>
<evidence type="ECO:0000256" key="3">
    <source>
        <dbReference type="ARBA" id="ARBA00022692"/>
    </source>
</evidence>
<feature type="transmembrane region" description="Helical" evidence="6">
    <location>
        <begin position="12"/>
        <end position="34"/>
    </location>
</feature>
<dbReference type="PANTHER" id="PTHR30250:SF11">
    <property type="entry name" value="O-ANTIGEN TRANSPORTER-RELATED"/>
    <property type="match status" value="1"/>
</dbReference>
<evidence type="ECO:0000313" key="7">
    <source>
        <dbReference type="EMBL" id="SVB25265.1"/>
    </source>
</evidence>
<feature type="transmembrane region" description="Helical" evidence="6">
    <location>
        <begin position="148"/>
        <end position="168"/>
    </location>
</feature>
<feature type="transmembrane region" description="Helical" evidence="6">
    <location>
        <begin position="107"/>
        <end position="127"/>
    </location>
</feature>
<proteinExistence type="predicted"/>
<protein>
    <recommendedName>
        <fullName evidence="8">Polysaccharide biosynthesis protein C-terminal domain-containing protein</fullName>
    </recommendedName>
</protein>
<gene>
    <name evidence="7" type="ORF">METZ01_LOCUS178119</name>
</gene>